<evidence type="ECO:0000313" key="2">
    <source>
        <dbReference type="Proteomes" id="UP000095472"/>
    </source>
</evidence>
<dbReference type="EC" id="2.7.13.3" evidence="1"/>
<sequence length="213" mass="23632">MGLLASGVLNHKPEVARQMVEIASQDTERLVRLVNDILDLERLESQRVRLNLQWWDAATLLEKSVKTVQSLAAESEINILSEPTSAQVWADGDRLMQTLVNLIGNAIKFSSPNTTVTLKVQDRDDRVLFQVTDRGRGIPADQLEKIFGQFQQVDASDSRQKGGTGLGLAICKSIIQQHGGAIWAESQLGEGSHFYFTVPKPIDSEQFECTELV</sequence>
<organism evidence="1 2">
    <name type="scientific">Desertifilum tharense IPPAS B-1220</name>
    <dbReference type="NCBI Taxonomy" id="1781255"/>
    <lineage>
        <taxon>Bacteria</taxon>
        <taxon>Bacillati</taxon>
        <taxon>Cyanobacteriota</taxon>
        <taxon>Cyanophyceae</taxon>
        <taxon>Desertifilales</taxon>
        <taxon>Desertifilaceae</taxon>
        <taxon>Desertifilum</taxon>
    </lineage>
</organism>
<reference evidence="1 2" key="1">
    <citation type="journal article" date="2016" name="Genome Announc.">
        <title>Draft Genome Sequence of the Thermotolerant Cyanobacterium Desertifilum sp. IPPAS B-1220.</title>
        <authorList>
            <person name="Mironov K.S."/>
            <person name="Sinetova M.A."/>
            <person name="Bolatkhan K."/>
            <person name="Zayadan B.K."/>
            <person name="Ustinova V.V."/>
            <person name="Kupriyanova E.V."/>
            <person name="Skrypnik A.N."/>
            <person name="Gogoleva N.E."/>
            <person name="Gogolev Y.V."/>
            <person name="Los D.A."/>
        </authorList>
    </citation>
    <scope>NUCLEOTIDE SEQUENCE [LARGE SCALE GENOMIC DNA]</scope>
    <source>
        <strain evidence="1 2">IPPAS B-1220</strain>
    </source>
</reference>
<gene>
    <name evidence="1" type="ORF">BH720_006225</name>
</gene>
<accession>A0ACD5GWG2</accession>
<name>A0ACD5GWG2_9CYAN</name>
<dbReference type="Proteomes" id="UP000095472">
    <property type="component" value="Chromosome"/>
</dbReference>
<protein>
    <submittedName>
        <fullName evidence="1">Sensor histidine kinase</fullName>
        <ecNumber evidence="1">2.7.13.3</ecNumber>
    </submittedName>
</protein>
<evidence type="ECO:0000313" key="1">
    <source>
        <dbReference type="EMBL" id="XPM65330.1"/>
    </source>
</evidence>
<proteinExistence type="predicted"/>
<keyword evidence="1" id="KW-0418">Kinase</keyword>
<keyword evidence="2" id="KW-1185">Reference proteome</keyword>
<keyword evidence="1" id="KW-0808">Transferase</keyword>
<dbReference type="EMBL" id="CP182909">
    <property type="protein sequence ID" value="XPM65330.1"/>
    <property type="molecule type" value="Genomic_DNA"/>
</dbReference>